<dbReference type="InterPro" id="IPR013246">
    <property type="entry name" value="SAGA_su_Sgf11"/>
</dbReference>
<keyword evidence="8" id="KW-0804">Transcription</keyword>
<gene>
    <name evidence="11" type="ORF">H4R20_004563</name>
</gene>
<dbReference type="GO" id="GO:0070461">
    <property type="term" value="C:SAGA-type complex"/>
    <property type="evidence" value="ECO:0007669"/>
    <property type="project" value="UniProtKB-ARBA"/>
</dbReference>
<evidence type="ECO:0000256" key="3">
    <source>
        <dbReference type="ARBA" id="ARBA00022771"/>
    </source>
</evidence>
<dbReference type="OrthoDB" id="21557at2759"/>
<comment type="similarity">
    <text evidence="10">Belongs to the SGF11 family.</text>
</comment>
<evidence type="ECO:0000256" key="9">
    <source>
        <dbReference type="ARBA" id="ARBA00023242"/>
    </source>
</evidence>
<keyword evidence="3" id="KW-0863">Zinc-finger</keyword>
<evidence type="ECO:0000313" key="12">
    <source>
        <dbReference type="Proteomes" id="UP001140094"/>
    </source>
</evidence>
<dbReference type="GO" id="GO:0008270">
    <property type="term" value="F:zinc ion binding"/>
    <property type="evidence" value="ECO:0007669"/>
    <property type="project" value="UniProtKB-KW"/>
</dbReference>
<keyword evidence="2" id="KW-0479">Metal-binding</keyword>
<evidence type="ECO:0000256" key="6">
    <source>
        <dbReference type="ARBA" id="ARBA00023015"/>
    </source>
</evidence>
<keyword evidence="4" id="KW-0862">Zinc</keyword>
<keyword evidence="5" id="KW-0156">Chromatin regulator</keyword>
<evidence type="ECO:0000313" key="11">
    <source>
        <dbReference type="EMBL" id="KAJ2799102.1"/>
    </source>
</evidence>
<dbReference type="Pfam" id="PF08209">
    <property type="entry name" value="Sgf11"/>
    <property type="match status" value="1"/>
</dbReference>
<evidence type="ECO:0000256" key="10">
    <source>
        <dbReference type="RuleBase" id="RU261113"/>
    </source>
</evidence>
<comment type="subcellular location">
    <subcellularLocation>
        <location evidence="1 10">Nucleus</location>
    </subcellularLocation>
</comment>
<dbReference type="GO" id="GO:0005634">
    <property type="term" value="C:nucleus"/>
    <property type="evidence" value="ECO:0007669"/>
    <property type="project" value="UniProtKB-SubCell"/>
</dbReference>
<keyword evidence="9" id="KW-0539">Nucleus</keyword>
<reference evidence="11" key="1">
    <citation type="submission" date="2022-07" db="EMBL/GenBank/DDBJ databases">
        <title>Phylogenomic reconstructions and comparative analyses of Kickxellomycotina fungi.</title>
        <authorList>
            <person name="Reynolds N.K."/>
            <person name="Stajich J.E."/>
            <person name="Barry K."/>
            <person name="Grigoriev I.V."/>
            <person name="Crous P."/>
            <person name="Smith M.E."/>
        </authorList>
    </citation>
    <scope>NUCLEOTIDE SEQUENCE</scope>
    <source>
        <strain evidence="11">NRRL 1565</strain>
    </source>
</reference>
<evidence type="ECO:0000256" key="5">
    <source>
        <dbReference type="ARBA" id="ARBA00022853"/>
    </source>
</evidence>
<keyword evidence="6" id="KW-0805">Transcription regulation</keyword>
<dbReference type="GO" id="GO:0006325">
    <property type="term" value="P:chromatin organization"/>
    <property type="evidence" value="ECO:0007669"/>
    <property type="project" value="UniProtKB-KW"/>
</dbReference>
<evidence type="ECO:0000256" key="4">
    <source>
        <dbReference type="ARBA" id="ARBA00022833"/>
    </source>
</evidence>
<name>A0A9W8HR79_9FUNG</name>
<evidence type="ECO:0000256" key="7">
    <source>
        <dbReference type="ARBA" id="ARBA00023159"/>
    </source>
</evidence>
<accession>A0A9W8HR79</accession>
<evidence type="ECO:0000256" key="8">
    <source>
        <dbReference type="ARBA" id="ARBA00023163"/>
    </source>
</evidence>
<keyword evidence="7 10" id="KW-0010">Activator</keyword>
<evidence type="ECO:0000256" key="1">
    <source>
        <dbReference type="ARBA" id="ARBA00004123"/>
    </source>
</evidence>
<proteinExistence type="inferred from homology"/>
<keyword evidence="12" id="KW-1185">Reference proteome</keyword>
<protein>
    <recommendedName>
        <fullName evidence="10">SAGA-associated factor 11</fullName>
    </recommendedName>
</protein>
<dbReference type="Proteomes" id="UP001140094">
    <property type="component" value="Unassembled WGS sequence"/>
</dbReference>
<dbReference type="Gene3D" id="3.30.160.60">
    <property type="entry name" value="Classic Zinc Finger"/>
    <property type="match status" value="1"/>
</dbReference>
<sequence>MKPKTEGGDSAVFDELLQYYDSKIDMLRLARNSLETAKPAITPPASPGGNDSEPRSRALLALELYQEMINELMMGVVFETHYEAKQSAAVCVLCNTQCQLDVCGGGNDNGGSSNSQSAGSQNSADAFECPSCQRSYPAARFAAHMDKCMGLSSRRAATRR</sequence>
<dbReference type="AlphaFoldDB" id="A0A9W8HR79"/>
<organism evidence="11 12">
    <name type="scientific">Coemansia guatemalensis</name>
    <dbReference type="NCBI Taxonomy" id="2761395"/>
    <lineage>
        <taxon>Eukaryota</taxon>
        <taxon>Fungi</taxon>
        <taxon>Fungi incertae sedis</taxon>
        <taxon>Zoopagomycota</taxon>
        <taxon>Kickxellomycotina</taxon>
        <taxon>Kickxellomycetes</taxon>
        <taxon>Kickxellales</taxon>
        <taxon>Kickxellaceae</taxon>
        <taxon>Coemansia</taxon>
    </lineage>
</organism>
<dbReference type="EMBL" id="JANBUO010001248">
    <property type="protein sequence ID" value="KAJ2799102.1"/>
    <property type="molecule type" value="Genomic_DNA"/>
</dbReference>
<comment type="caution">
    <text evidence="11">The sequence shown here is derived from an EMBL/GenBank/DDBJ whole genome shotgun (WGS) entry which is preliminary data.</text>
</comment>
<evidence type="ECO:0000256" key="2">
    <source>
        <dbReference type="ARBA" id="ARBA00022723"/>
    </source>
</evidence>